<dbReference type="Gene3D" id="3.30.565.10">
    <property type="entry name" value="Histidine kinase-like ATPase, C-terminal domain"/>
    <property type="match status" value="1"/>
</dbReference>
<keyword evidence="1" id="KW-0723">Serine/threonine-protein kinase</keyword>
<gene>
    <name evidence="3" type="ORF">ACFSL4_33290</name>
</gene>
<reference evidence="4" key="1">
    <citation type="journal article" date="2019" name="Int. J. Syst. Evol. Microbiol.">
        <title>The Global Catalogue of Microorganisms (GCM) 10K type strain sequencing project: providing services to taxonomists for standard genome sequencing and annotation.</title>
        <authorList>
            <consortium name="The Broad Institute Genomics Platform"/>
            <consortium name="The Broad Institute Genome Sequencing Center for Infectious Disease"/>
            <person name="Wu L."/>
            <person name="Ma J."/>
        </authorList>
    </citation>
    <scope>NUCLEOTIDE SEQUENCE [LARGE SCALE GENOMIC DNA]</scope>
    <source>
        <strain evidence="4">CGMCC 1.12470</strain>
    </source>
</reference>
<organism evidence="3 4">
    <name type="scientific">Streptomyces caeni</name>
    <dbReference type="NCBI Taxonomy" id="2307231"/>
    <lineage>
        <taxon>Bacteria</taxon>
        <taxon>Bacillati</taxon>
        <taxon>Actinomycetota</taxon>
        <taxon>Actinomycetes</taxon>
        <taxon>Kitasatosporales</taxon>
        <taxon>Streptomycetaceae</taxon>
        <taxon>Streptomyces</taxon>
    </lineage>
</organism>
<keyword evidence="1" id="KW-0808">Transferase</keyword>
<dbReference type="SUPFAM" id="SSF55874">
    <property type="entry name" value="ATPase domain of HSP90 chaperone/DNA topoisomerase II/histidine kinase"/>
    <property type="match status" value="1"/>
</dbReference>
<keyword evidence="1" id="KW-0418">Kinase</keyword>
<evidence type="ECO:0000313" key="4">
    <source>
        <dbReference type="Proteomes" id="UP001597261"/>
    </source>
</evidence>
<keyword evidence="3" id="KW-0547">Nucleotide-binding</keyword>
<keyword evidence="4" id="KW-1185">Reference proteome</keyword>
<name>A0ABW4J129_9ACTN</name>
<dbReference type="Pfam" id="PF13581">
    <property type="entry name" value="HATPase_c_2"/>
    <property type="match status" value="1"/>
</dbReference>
<dbReference type="InterPro" id="IPR050267">
    <property type="entry name" value="Anti-sigma-factor_SerPK"/>
</dbReference>
<sequence length="170" mass="18442">MRATTPQLNAPVHMFSQLLSSTRRGARLARLLAAEQLRAWPVSPRVTERAEQIVAELATNAYLHGRVRSRDFRLTLTLDATAGLLRIAVTDARGERIPSPPAECGTPLDAESGRGLLLVTALADRWGVEPYPPGGKTVWAECACETSARTCATNALPRDSRPSDGDHVYV</sequence>
<dbReference type="Proteomes" id="UP001597261">
    <property type="component" value="Unassembled WGS sequence"/>
</dbReference>
<dbReference type="InterPro" id="IPR003594">
    <property type="entry name" value="HATPase_dom"/>
</dbReference>
<dbReference type="EMBL" id="JBHUDX010000108">
    <property type="protein sequence ID" value="MFD1662913.1"/>
    <property type="molecule type" value="Genomic_DNA"/>
</dbReference>
<accession>A0ABW4J129</accession>
<evidence type="ECO:0000256" key="1">
    <source>
        <dbReference type="ARBA" id="ARBA00022527"/>
    </source>
</evidence>
<evidence type="ECO:0000259" key="2">
    <source>
        <dbReference type="Pfam" id="PF13581"/>
    </source>
</evidence>
<keyword evidence="3" id="KW-0067">ATP-binding</keyword>
<dbReference type="InterPro" id="IPR036890">
    <property type="entry name" value="HATPase_C_sf"/>
</dbReference>
<proteinExistence type="predicted"/>
<evidence type="ECO:0000313" key="3">
    <source>
        <dbReference type="EMBL" id="MFD1662913.1"/>
    </source>
</evidence>
<dbReference type="GO" id="GO:0005524">
    <property type="term" value="F:ATP binding"/>
    <property type="evidence" value="ECO:0007669"/>
    <property type="project" value="UniProtKB-KW"/>
</dbReference>
<feature type="domain" description="Histidine kinase/HSP90-like ATPase" evidence="2">
    <location>
        <begin position="23"/>
        <end position="139"/>
    </location>
</feature>
<protein>
    <submittedName>
        <fullName evidence="3">ATP-binding protein</fullName>
    </submittedName>
</protein>
<dbReference type="CDD" id="cd16936">
    <property type="entry name" value="HATPase_RsbW-like"/>
    <property type="match status" value="1"/>
</dbReference>
<dbReference type="RefSeq" id="WP_381091283.1">
    <property type="nucleotide sequence ID" value="NZ_JBHUDX010000108.1"/>
</dbReference>
<dbReference type="PANTHER" id="PTHR35526">
    <property type="entry name" value="ANTI-SIGMA-F FACTOR RSBW-RELATED"/>
    <property type="match status" value="1"/>
</dbReference>
<comment type="caution">
    <text evidence="3">The sequence shown here is derived from an EMBL/GenBank/DDBJ whole genome shotgun (WGS) entry which is preliminary data.</text>
</comment>
<dbReference type="PANTHER" id="PTHR35526:SF3">
    <property type="entry name" value="ANTI-SIGMA-F FACTOR RSBW"/>
    <property type="match status" value="1"/>
</dbReference>